<protein>
    <submittedName>
        <fullName evidence="1">Uncharacterized protein</fullName>
    </submittedName>
</protein>
<comment type="caution">
    <text evidence="1">The sequence shown here is derived from an EMBL/GenBank/DDBJ whole genome shotgun (WGS) entry which is preliminary data.</text>
</comment>
<dbReference type="AlphaFoldDB" id="A0A4R1B773"/>
<dbReference type="RefSeq" id="WP_057767594.1">
    <property type="nucleotide sequence ID" value="NZ_CP183326.1"/>
</dbReference>
<name>A0A4R1B773_9BACI</name>
<reference evidence="1 2" key="1">
    <citation type="submission" date="2019-03" db="EMBL/GenBank/DDBJ databases">
        <authorList>
            <person name="Jensen L."/>
            <person name="Storgaard J."/>
            <person name="Sulaj E."/>
            <person name="Schramm A."/>
            <person name="Marshall I.P.G."/>
        </authorList>
    </citation>
    <scope>NUCLEOTIDE SEQUENCE [LARGE SCALE GENOMIC DNA]</scope>
    <source>
        <strain evidence="1 2">2017H2G3</strain>
    </source>
</reference>
<accession>A0A4R1B773</accession>
<sequence>MSAAEMNDNTGKNIILTKYDYHKNCLKREIYAVKSIKIPTQNYSITQKELADWIIDVSSPKEIETILSEIRIVKKRTNNIKPFLATIAVGLINKAE</sequence>
<dbReference type="Proteomes" id="UP000293846">
    <property type="component" value="Unassembled WGS sequence"/>
</dbReference>
<evidence type="ECO:0000313" key="2">
    <source>
        <dbReference type="Proteomes" id="UP000293846"/>
    </source>
</evidence>
<keyword evidence="2" id="KW-1185">Reference proteome</keyword>
<proteinExistence type="predicted"/>
<evidence type="ECO:0000313" key="1">
    <source>
        <dbReference type="EMBL" id="TCJ06394.1"/>
    </source>
</evidence>
<dbReference type="OrthoDB" id="2873367at2"/>
<organism evidence="1 2">
    <name type="scientific">Cytobacillus praedii</name>
    <dbReference type="NCBI Taxonomy" id="1742358"/>
    <lineage>
        <taxon>Bacteria</taxon>
        <taxon>Bacillati</taxon>
        <taxon>Bacillota</taxon>
        <taxon>Bacilli</taxon>
        <taxon>Bacillales</taxon>
        <taxon>Bacillaceae</taxon>
        <taxon>Cytobacillus</taxon>
    </lineage>
</organism>
<gene>
    <name evidence="1" type="ORF">E0Y62_00900</name>
</gene>
<dbReference type="EMBL" id="SJTH01000001">
    <property type="protein sequence ID" value="TCJ06394.1"/>
    <property type="molecule type" value="Genomic_DNA"/>
</dbReference>